<evidence type="ECO:0000313" key="1">
    <source>
        <dbReference type="EMBL" id="CUV03696.1"/>
    </source>
</evidence>
<sequence>MEIDPADNGIAWDYRGEPAISFYSYQISGAERQPNGNTLICEGATGRFIEVTSGHQIVWEYINPLFADSGRLAGGSASGQANSVFRAHRFAPDDPAFQGRDLDPAQYGNLNRILGTA</sequence>
<gene>
    <name evidence="1" type="ORF">MGWOODY_Clf2290</name>
</gene>
<organism evidence="1">
    <name type="scientific">hydrothermal vent metagenome</name>
    <dbReference type="NCBI Taxonomy" id="652676"/>
    <lineage>
        <taxon>unclassified sequences</taxon>
        <taxon>metagenomes</taxon>
        <taxon>ecological metagenomes</taxon>
    </lineage>
</organism>
<reference evidence="1" key="1">
    <citation type="submission" date="2015-10" db="EMBL/GenBank/DDBJ databases">
        <authorList>
            <person name="Gilbert D.G."/>
        </authorList>
    </citation>
    <scope>NUCLEOTIDE SEQUENCE</scope>
</reference>
<dbReference type="EMBL" id="FAXA01000456">
    <property type="protein sequence ID" value="CUV03696.1"/>
    <property type="molecule type" value="Genomic_DNA"/>
</dbReference>
<dbReference type="AlphaFoldDB" id="A0A160VBM2"/>
<accession>A0A160VBM2</accession>
<protein>
    <submittedName>
        <fullName evidence="1">Putative PQQ enzyme repeat</fullName>
    </submittedName>
</protein>
<proteinExistence type="predicted"/>
<name>A0A160VBM2_9ZZZZ</name>